<comment type="caution">
    <text evidence="2">The sequence shown here is derived from an EMBL/GenBank/DDBJ whole genome shotgun (WGS) entry which is preliminary data.</text>
</comment>
<reference evidence="2 3" key="1">
    <citation type="submission" date="2015-09" db="EMBL/GenBank/DDBJ databases">
        <title>Draft genome sequence of Hydrogenibacillus schlegelii DSM 2000.</title>
        <authorList>
            <person name="Hemp J."/>
        </authorList>
    </citation>
    <scope>NUCLEOTIDE SEQUENCE [LARGE SCALE GENOMIC DNA]</scope>
    <source>
        <strain evidence="2 3">MA 48</strain>
    </source>
</reference>
<dbReference type="RefSeq" id="WP_066197862.1">
    <property type="nucleotide sequence ID" value="NZ_CBCSAS010000003.1"/>
</dbReference>
<name>A0A132MHE2_HYDSH</name>
<dbReference type="EMBL" id="JXBB01000001">
    <property type="protein sequence ID" value="OAR05576.1"/>
    <property type="molecule type" value="Genomic_DNA"/>
</dbReference>
<feature type="compositionally biased region" description="Basic and acidic residues" evidence="1">
    <location>
        <begin position="61"/>
        <end position="72"/>
    </location>
</feature>
<dbReference type="AlphaFoldDB" id="A0A132MHE2"/>
<proteinExistence type="predicted"/>
<feature type="region of interest" description="Disordered" evidence="1">
    <location>
        <begin position="1"/>
        <end position="32"/>
    </location>
</feature>
<dbReference type="OrthoDB" id="2454402at2"/>
<dbReference type="Proteomes" id="UP000243024">
    <property type="component" value="Unassembled WGS sequence"/>
</dbReference>
<feature type="compositionally biased region" description="Basic and acidic residues" evidence="1">
    <location>
        <begin position="14"/>
        <end position="27"/>
    </location>
</feature>
<evidence type="ECO:0000256" key="1">
    <source>
        <dbReference type="SAM" id="MobiDB-lite"/>
    </source>
</evidence>
<feature type="region of interest" description="Disordered" evidence="1">
    <location>
        <begin position="50"/>
        <end position="85"/>
    </location>
</feature>
<protein>
    <submittedName>
        <fullName evidence="2">Uncharacterized protein</fullName>
    </submittedName>
</protein>
<dbReference type="STRING" id="1484.SA87_11940"/>
<gene>
    <name evidence="2" type="ORF">SA87_11940</name>
</gene>
<sequence>MAEPTPLPDPTTGRTDRVRPAAARDEATLNPEGKAAYWLDVDRMINEGLGGGIVSPENGLIDEHRPLERETPPADGGEATASDAP</sequence>
<evidence type="ECO:0000313" key="2">
    <source>
        <dbReference type="EMBL" id="OAR05576.1"/>
    </source>
</evidence>
<evidence type="ECO:0000313" key="3">
    <source>
        <dbReference type="Proteomes" id="UP000243024"/>
    </source>
</evidence>
<accession>A0A132MHE2</accession>
<keyword evidence="3" id="KW-1185">Reference proteome</keyword>
<organism evidence="2 3">
    <name type="scientific">Hydrogenibacillus schlegelii</name>
    <name type="common">Bacillus schlegelii</name>
    <dbReference type="NCBI Taxonomy" id="1484"/>
    <lineage>
        <taxon>Bacteria</taxon>
        <taxon>Bacillati</taxon>
        <taxon>Bacillota</taxon>
        <taxon>Bacilli</taxon>
        <taxon>Bacillales</taxon>
        <taxon>Bacillales Family X. Incertae Sedis</taxon>
        <taxon>Hydrogenibacillus</taxon>
    </lineage>
</organism>